<evidence type="ECO:0000313" key="12">
    <source>
        <dbReference type="EMBL" id="KDP37303.1"/>
    </source>
</evidence>
<feature type="signal peptide" evidence="10">
    <location>
        <begin position="1"/>
        <end position="21"/>
    </location>
</feature>
<dbReference type="InterPro" id="IPR001148">
    <property type="entry name" value="CA_dom"/>
</dbReference>
<dbReference type="AlphaFoldDB" id="A0A067KQQ3"/>
<evidence type="ECO:0000313" key="13">
    <source>
        <dbReference type="Proteomes" id="UP000027138"/>
    </source>
</evidence>
<dbReference type="PANTHER" id="PTHR18952:SF236">
    <property type="entry name" value="ALPHA CARBONIC ANHYDRASE 1, CHLOROPLASTIC"/>
    <property type="match status" value="1"/>
</dbReference>
<evidence type="ECO:0000256" key="1">
    <source>
        <dbReference type="ARBA" id="ARBA00001947"/>
    </source>
</evidence>
<evidence type="ECO:0000256" key="2">
    <source>
        <dbReference type="ARBA" id="ARBA00002904"/>
    </source>
</evidence>
<comment type="similarity">
    <text evidence="10">Belongs to the alpha-carbonic anhydrase family.</text>
</comment>
<organism evidence="12 13">
    <name type="scientific">Jatropha curcas</name>
    <name type="common">Barbados nut</name>
    <dbReference type="NCBI Taxonomy" id="180498"/>
    <lineage>
        <taxon>Eukaryota</taxon>
        <taxon>Viridiplantae</taxon>
        <taxon>Streptophyta</taxon>
        <taxon>Embryophyta</taxon>
        <taxon>Tracheophyta</taxon>
        <taxon>Spermatophyta</taxon>
        <taxon>Magnoliopsida</taxon>
        <taxon>eudicotyledons</taxon>
        <taxon>Gunneridae</taxon>
        <taxon>Pentapetalae</taxon>
        <taxon>rosids</taxon>
        <taxon>fabids</taxon>
        <taxon>Malpighiales</taxon>
        <taxon>Euphorbiaceae</taxon>
        <taxon>Crotonoideae</taxon>
        <taxon>Jatropheae</taxon>
        <taxon>Jatropha</taxon>
    </lineage>
</organism>
<evidence type="ECO:0000259" key="11">
    <source>
        <dbReference type="PROSITE" id="PS51144"/>
    </source>
</evidence>
<evidence type="ECO:0000256" key="7">
    <source>
        <dbReference type="ARBA" id="ARBA00022833"/>
    </source>
</evidence>
<comment type="similarity">
    <text evidence="4">Belongs to the alpha-class carbonic anhydrase family.</text>
</comment>
<dbReference type="SMART" id="SM01057">
    <property type="entry name" value="Carb_anhydrase"/>
    <property type="match status" value="1"/>
</dbReference>
<gene>
    <name evidence="12" type="ORF">JCGZ_06757</name>
</gene>
<comment type="subcellular location">
    <subcellularLocation>
        <location evidence="3">Plastid</location>
        <location evidence="3">Chloroplast stroma</location>
    </subcellularLocation>
</comment>
<reference evidence="12 13" key="1">
    <citation type="journal article" date="2014" name="PLoS ONE">
        <title>Global Analysis of Gene Expression Profiles in Physic Nut (Jatropha curcas L.) Seedlings Exposed to Salt Stress.</title>
        <authorList>
            <person name="Zhang L."/>
            <person name="Zhang C."/>
            <person name="Wu P."/>
            <person name="Chen Y."/>
            <person name="Li M."/>
            <person name="Jiang H."/>
            <person name="Wu G."/>
        </authorList>
    </citation>
    <scope>NUCLEOTIDE SEQUENCE [LARGE SCALE GENOMIC DNA]</scope>
    <source>
        <strain evidence="13">cv. GZQX0401</strain>
        <tissue evidence="12">Young leaves</tissue>
    </source>
</reference>
<dbReference type="Gene3D" id="3.10.200.10">
    <property type="entry name" value="Alpha carbonic anhydrase"/>
    <property type="match status" value="1"/>
</dbReference>
<dbReference type="Proteomes" id="UP000027138">
    <property type="component" value="Unassembled WGS sequence"/>
</dbReference>
<dbReference type="GO" id="GO:0006730">
    <property type="term" value="P:one-carbon metabolic process"/>
    <property type="evidence" value="ECO:0007669"/>
    <property type="project" value="TreeGrafter"/>
</dbReference>
<dbReference type="STRING" id="180498.A0A067KQQ3"/>
<protein>
    <recommendedName>
        <fullName evidence="5 10">Carbonic anhydrase</fullName>
        <ecNumber evidence="5 10">4.2.1.1</ecNumber>
    </recommendedName>
</protein>
<dbReference type="SUPFAM" id="SSF51069">
    <property type="entry name" value="Carbonic anhydrase"/>
    <property type="match status" value="1"/>
</dbReference>
<dbReference type="Pfam" id="PF00194">
    <property type="entry name" value="Carb_anhydrase"/>
    <property type="match status" value="1"/>
</dbReference>
<dbReference type="GO" id="GO:0004089">
    <property type="term" value="F:carbonate dehydratase activity"/>
    <property type="evidence" value="ECO:0007669"/>
    <property type="project" value="UniProtKB-UniRule"/>
</dbReference>
<evidence type="ECO:0000256" key="5">
    <source>
        <dbReference type="ARBA" id="ARBA00012925"/>
    </source>
</evidence>
<dbReference type="PROSITE" id="PS51144">
    <property type="entry name" value="ALPHA_CA_2"/>
    <property type="match status" value="1"/>
</dbReference>
<dbReference type="InterPro" id="IPR023561">
    <property type="entry name" value="Carbonic_anhydrase_a-class"/>
</dbReference>
<dbReference type="InterPro" id="IPR036398">
    <property type="entry name" value="CA_dom_sf"/>
</dbReference>
<evidence type="ECO:0000256" key="10">
    <source>
        <dbReference type="RuleBase" id="RU367011"/>
    </source>
</evidence>
<feature type="chain" id="PRO_5025085560" description="Carbonic anhydrase" evidence="10">
    <location>
        <begin position="22"/>
        <end position="265"/>
    </location>
</feature>
<sequence length="265" mass="28664">MAAQVSFSSLILALFFLNVNGEGPVAAIFGYSATNGPEKWGSLRPTYSQCSKGKSQSPINIIKNDSVADGDLKPLIRDYKAANAVLVNNVYNVGINFERSGAAGQLSLDGKNYQLANMHWHSPSEHQINEFSYPLELHLVHQAADGALSVVAILYEDGPEDPFTAKIQDGLTKLAQAGNSSKGVPIGLLDIEPLKEKASEYFTYTGSLTTPPCSENVLWNVLAKVATVSKAQVEALKAPLGEAYKQNSRPIQPLNDRKVSLYKQV</sequence>
<dbReference type="OrthoDB" id="429145at2759"/>
<keyword evidence="7 10" id="KW-0862">Zinc</keyword>
<comment type="catalytic activity">
    <reaction evidence="9 10">
        <text>hydrogencarbonate + H(+) = CO2 + H2O</text>
        <dbReference type="Rhea" id="RHEA:10748"/>
        <dbReference type="ChEBI" id="CHEBI:15377"/>
        <dbReference type="ChEBI" id="CHEBI:15378"/>
        <dbReference type="ChEBI" id="CHEBI:16526"/>
        <dbReference type="ChEBI" id="CHEBI:17544"/>
        <dbReference type="EC" id="4.2.1.1"/>
    </reaction>
</comment>
<dbReference type="GO" id="GO:0009570">
    <property type="term" value="C:chloroplast stroma"/>
    <property type="evidence" value="ECO:0007669"/>
    <property type="project" value="UniProtKB-SubCell"/>
</dbReference>
<dbReference type="InterPro" id="IPR018338">
    <property type="entry name" value="Carbonic_anhydrase_a-class_CS"/>
</dbReference>
<proteinExistence type="inferred from homology"/>
<name>A0A067KQQ3_JATCU</name>
<dbReference type="PROSITE" id="PS00162">
    <property type="entry name" value="ALPHA_CA_1"/>
    <property type="match status" value="1"/>
</dbReference>
<comment type="function">
    <text evidence="2 10">Reversible hydration of carbon dioxide.</text>
</comment>
<dbReference type="EMBL" id="KK914408">
    <property type="protein sequence ID" value="KDP37303.1"/>
    <property type="molecule type" value="Genomic_DNA"/>
</dbReference>
<evidence type="ECO:0000256" key="3">
    <source>
        <dbReference type="ARBA" id="ARBA00004470"/>
    </source>
</evidence>
<dbReference type="GO" id="GO:0008270">
    <property type="term" value="F:zinc ion binding"/>
    <property type="evidence" value="ECO:0007669"/>
    <property type="project" value="UniProtKB-UniRule"/>
</dbReference>
<evidence type="ECO:0000256" key="6">
    <source>
        <dbReference type="ARBA" id="ARBA00022723"/>
    </source>
</evidence>
<feature type="domain" description="Alpha-carbonic anhydrase" evidence="11">
    <location>
        <begin position="27"/>
        <end position="263"/>
    </location>
</feature>
<evidence type="ECO:0000256" key="9">
    <source>
        <dbReference type="ARBA" id="ARBA00048348"/>
    </source>
</evidence>
<accession>A0A067KQQ3</accession>
<dbReference type="EC" id="4.2.1.1" evidence="5 10"/>
<keyword evidence="8 10" id="KW-0456">Lyase</keyword>
<dbReference type="InterPro" id="IPR041891">
    <property type="entry name" value="Alpha_CA_prokaryot-like"/>
</dbReference>
<dbReference type="PANTHER" id="PTHR18952">
    <property type="entry name" value="CARBONIC ANHYDRASE"/>
    <property type="match status" value="1"/>
</dbReference>
<keyword evidence="10" id="KW-0732">Signal</keyword>
<comment type="cofactor">
    <cofactor evidence="1 10">
        <name>Zn(2+)</name>
        <dbReference type="ChEBI" id="CHEBI:29105"/>
    </cofactor>
</comment>
<dbReference type="CDD" id="cd03124">
    <property type="entry name" value="alpha_CA_prokaryotic_like"/>
    <property type="match status" value="1"/>
</dbReference>
<evidence type="ECO:0000256" key="4">
    <source>
        <dbReference type="ARBA" id="ARBA00006365"/>
    </source>
</evidence>
<keyword evidence="13" id="KW-1185">Reference proteome</keyword>
<keyword evidence="6 10" id="KW-0479">Metal-binding</keyword>
<evidence type="ECO:0000256" key="8">
    <source>
        <dbReference type="ARBA" id="ARBA00023239"/>
    </source>
</evidence>